<name>A0AA36MGA2_9DINO</name>
<sequence>MLETKMPQWVKLELLPVMCSAGCRMLDSIIQQTPAEVLLEILVVDDGSKPPLGPLVTGYGKVTVLRHEARRGLIKSKTEGGNAAKGDVIMFLDAHVKPEEGWYRPLLKHIGINYKRVVVPEIPILDGDTWKTDENAVGVKMMFDWSLFFNWFEDGNDLVPCMSGGLFAISRRWWHESGE</sequence>
<dbReference type="Gene3D" id="3.90.550.10">
    <property type="entry name" value="Spore Coat Polysaccharide Biosynthesis Protein SpsA, Chain A"/>
    <property type="match status" value="1"/>
</dbReference>
<dbReference type="PANTHER" id="PTHR11675">
    <property type="entry name" value="N-ACETYLGALACTOSAMINYLTRANSFERASE"/>
    <property type="match status" value="1"/>
</dbReference>
<dbReference type="InterPro" id="IPR001173">
    <property type="entry name" value="Glyco_trans_2-like"/>
</dbReference>
<dbReference type="Pfam" id="PF00535">
    <property type="entry name" value="Glycos_transf_2"/>
    <property type="match status" value="1"/>
</dbReference>
<dbReference type="InterPro" id="IPR029044">
    <property type="entry name" value="Nucleotide-diphossugar_trans"/>
</dbReference>
<dbReference type="GO" id="GO:0005794">
    <property type="term" value="C:Golgi apparatus"/>
    <property type="evidence" value="ECO:0007669"/>
    <property type="project" value="TreeGrafter"/>
</dbReference>
<keyword evidence="1" id="KW-1015">Disulfide bond</keyword>
<organism evidence="3 4">
    <name type="scientific">Effrenium voratum</name>
    <dbReference type="NCBI Taxonomy" id="2562239"/>
    <lineage>
        <taxon>Eukaryota</taxon>
        <taxon>Sar</taxon>
        <taxon>Alveolata</taxon>
        <taxon>Dinophyceae</taxon>
        <taxon>Suessiales</taxon>
        <taxon>Symbiodiniaceae</taxon>
        <taxon>Effrenium</taxon>
    </lineage>
</organism>
<dbReference type="SUPFAM" id="SSF53448">
    <property type="entry name" value="Nucleotide-diphospho-sugar transferases"/>
    <property type="match status" value="1"/>
</dbReference>
<comment type="caution">
    <text evidence="3">The sequence shown here is derived from an EMBL/GenBank/DDBJ whole genome shotgun (WGS) entry which is preliminary data.</text>
</comment>
<reference evidence="3" key="1">
    <citation type="submission" date="2023-08" db="EMBL/GenBank/DDBJ databases">
        <authorList>
            <person name="Chen Y."/>
            <person name="Shah S."/>
            <person name="Dougan E. K."/>
            <person name="Thang M."/>
            <person name="Chan C."/>
        </authorList>
    </citation>
    <scope>NUCLEOTIDE SEQUENCE</scope>
</reference>
<evidence type="ECO:0000259" key="2">
    <source>
        <dbReference type="Pfam" id="PF00535"/>
    </source>
</evidence>
<protein>
    <recommendedName>
        <fullName evidence="2">Glycosyltransferase 2-like domain-containing protein</fullName>
    </recommendedName>
</protein>
<proteinExistence type="predicted"/>
<evidence type="ECO:0000256" key="1">
    <source>
        <dbReference type="ARBA" id="ARBA00023157"/>
    </source>
</evidence>
<accession>A0AA36MGA2</accession>
<evidence type="ECO:0000313" key="3">
    <source>
        <dbReference type="EMBL" id="CAJ1370799.1"/>
    </source>
</evidence>
<dbReference type="EMBL" id="CAUJNA010000037">
    <property type="protein sequence ID" value="CAJ1370799.1"/>
    <property type="molecule type" value="Genomic_DNA"/>
</dbReference>
<keyword evidence="4" id="KW-1185">Reference proteome</keyword>
<dbReference type="AlphaFoldDB" id="A0AA36MGA2"/>
<gene>
    <name evidence="3" type="ORF">EVOR1521_LOCUS1286</name>
</gene>
<dbReference type="GO" id="GO:0004653">
    <property type="term" value="F:polypeptide N-acetylgalactosaminyltransferase activity"/>
    <property type="evidence" value="ECO:0007669"/>
    <property type="project" value="TreeGrafter"/>
</dbReference>
<feature type="domain" description="Glycosyltransferase 2-like" evidence="2">
    <location>
        <begin position="24"/>
        <end position="169"/>
    </location>
</feature>
<evidence type="ECO:0000313" key="4">
    <source>
        <dbReference type="Proteomes" id="UP001178507"/>
    </source>
</evidence>
<dbReference type="Proteomes" id="UP001178507">
    <property type="component" value="Unassembled WGS sequence"/>
</dbReference>
<dbReference type="PANTHER" id="PTHR11675:SF119">
    <property type="entry name" value="POLYPEPTIDE N-ACETYLGALACTOSAMINYLTRANSFERASE 2"/>
    <property type="match status" value="1"/>
</dbReference>
<dbReference type="GO" id="GO:0006493">
    <property type="term" value="P:protein O-linked glycosylation"/>
    <property type="evidence" value="ECO:0007669"/>
    <property type="project" value="TreeGrafter"/>
</dbReference>